<proteinExistence type="predicted"/>
<name>A0A1I2TKH9_9HYPH</name>
<dbReference type="STRING" id="582675.SAMN05192565_107126"/>
<accession>A0A1I2TKH9</accession>
<protein>
    <submittedName>
        <fullName evidence="1">Uncharacterized protein</fullName>
    </submittedName>
</protein>
<keyword evidence="2" id="KW-1185">Reference proteome</keyword>
<dbReference type="Proteomes" id="UP000199229">
    <property type="component" value="Unassembled WGS sequence"/>
</dbReference>
<evidence type="ECO:0000313" key="1">
    <source>
        <dbReference type="EMBL" id="SFG64639.1"/>
    </source>
</evidence>
<gene>
    <name evidence="1" type="ORF">SAMN05192565_107126</name>
</gene>
<sequence length="56" mass="6709">MPLHWAVFWLKVTRDHSPDLKHQLPHLLDEVRITDPEYFLGERKSTLPQSLPRFCI</sequence>
<dbReference type="AlphaFoldDB" id="A0A1I2TKH9"/>
<reference evidence="2" key="1">
    <citation type="submission" date="2016-10" db="EMBL/GenBank/DDBJ databases">
        <authorList>
            <person name="Varghese N."/>
            <person name="Submissions S."/>
        </authorList>
    </citation>
    <scope>NUCLEOTIDE SEQUENCE [LARGE SCALE GENOMIC DNA]</scope>
    <source>
        <strain evidence="2">Gh-105</strain>
    </source>
</reference>
<evidence type="ECO:0000313" key="2">
    <source>
        <dbReference type="Proteomes" id="UP000199229"/>
    </source>
</evidence>
<dbReference type="EMBL" id="FOPM01000007">
    <property type="protein sequence ID" value="SFG64639.1"/>
    <property type="molecule type" value="Genomic_DNA"/>
</dbReference>
<organism evidence="1 2">
    <name type="scientific">Methylobacterium gossipiicola</name>
    <dbReference type="NCBI Taxonomy" id="582675"/>
    <lineage>
        <taxon>Bacteria</taxon>
        <taxon>Pseudomonadati</taxon>
        <taxon>Pseudomonadota</taxon>
        <taxon>Alphaproteobacteria</taxon>
        <taxon>Hyphomicrobiales</taxon>
        <taxon>Methylobacteriaceae</taxon>
        <taxon>Methylobacterium</taxon>
    </lineage>
</organism>